<sequence>DTGRPETSKEFAARMKGRVRILGPRRREQEGGSTSDGTDGKTTESHDRIDSIMGDVSTSPITDNVVATPEVNLHNVSLLNVLSTTDGGIDLPVVLKGRYKEDPLFKKILDSPNSFSNFEVLDNLIYLKQKDSKVLCIPRIIINGRSAQELIISEAHSLLAHLGASKTIDYLRDHVWWK</sequence>
<feature type="non-terminal residue" evidence="3">
    <location>
        <position position="178"/>
    </location>
</feature>
<feature type="region of interest" description="Disordered" evidence="1">
    <location>
        <begin position="1"/>
        <end position="54"/>
    </location>
</feature>
<feature type="compositionally biased region" description="Basic and acidic residues" evidence="1">
    <location>
        <begin position="38"/>
        <end position="50"/>
    </location>
</feature>
<dbReference type="OrthoDB" id="3249394at2759"/>
<evidence type="ECO:0000313" key="3">
    <source>
        <dbReference type="EMBL" id="KAE9393819.1"/>
    </source>
</evidence>
<dbReference type="InterPro" id="IPR041588">
    <property type="entry name" value="Integrase_H2C2"/>
</dbReference>
<dbReference type="Pfam" id="PF17921">
    <property type="entry name" value="Integrase_H2C2"/>
    <property type="match status" value="1"/>
</dbReference>
<proteinExistence type="predicted"/>
<reference evidence="3" key="1">
    <citation type="journal article" date="2019" name="Environ. Microbiol.">
        <title>Fungal ecological strategies reflected in gene transcription - a case study of two litter decomposers.</title>
        <authorList>
            <person name="Barbi F."/>
            <person name="Kohler A."/>
            <person name="Barry K."/>
            <person name="Baskaran P."/>
            <person name="Daum C."/>
            <person name="Fauchery L."/>
            <person name="Ihrmark K."/>
            <person name="Kuo A."/>
            <person name="LaButti K."/>
            <person name="Lipzen A."/>
            <person name="Morin E."/>
            <person name="Grigoriev I.V."/>
            <person name="Henrissat B."/>
            <person name="Lindahl B."/>
            <person name="Martin F."/>
        </authorList>
    </citation>
    <scope>NUCLEOTIDE SEQUENCE</scope>
    <source>
        <strain evidence="3">JB14</strain>
    </source>
</reference>
<keyword evidence="4" id="KW-1185">Reference proteome</keyword>
<dbReference type="Proteomes" id="UP000799118">
    <property type="component" value="Unassembled WGS sequence"/>
</dbReference>
<evidence type="ECO:0000256" key="1">
    <source>
        <dbReference type="SAM" id="MobiDB-lite"/>
    </source>
</evidence>
<evidence type="ECO:0000259" key="2">
    <source>
        <dbReference type="Pfam" id="PF17921"/>
    </source>
</evidence>
<feature type="non-terminal residue" evidence="3">
    <location>
        <position position="1"/>
    </location>
</feature>
<feature type="domain" description="Integrase zinc-binding" evidence="2">
    <location>
        <begin position="145"/>
        <end position="178"/>
    </location>
</feature>
<name>A0A6A4H6F4_9AGAR</name>
<feature type="compositionally biased region" description="Basic and acidic residues" evidence="1">
    <location>
        <begin position="1"/>
        <end position="13"/>
    </location>
</feature>
<evidence type="ECO:0000313" key="4">
    <source>
        <dbReference type="Proteomes" id="UP000799118"/>
    </source>
</evidence>
<dbReference type="AlphaFoldDB" id="A0A6A4H6F4"/>
<accession>A0A6A4H6F4</accession>
<dbReference type="Gene3D" id="1.10.340.70">
    <property type="match status" value="1"/>
</dbReference>
<protein>
    <recommendedName>
        <fullName evidence="2">Integrase zinc-binding domain-containing protein</fullName>
    </recommendedName>
</protein>
<gene>
    <name evidence="3" type="ORF">BT96DRAFT_747115</name>
</gene>
<dbReference type="EMBL" id="ML769563">
    <property type="protein sequence ID" value="KAE9393819.1"/>
    <property type="molecule type" value="Genomic_DNA"/>
</dbReference>
<organism evidence="3 4">
    <name type="scientific">Gymnopus androsaceus JB14</name>
    <dbReference type="NCBI Taxonomy" id="1447944"/>
    <lineage>
        <taxon>Eukaryota</taxon>
        <taxon>Fungi</taxon>
        <taxon>Dikarya</taxon>
        <taxon>Basidiomycota</taxon>
        <taxon>Agaricomycotina</taxon>
        <taxon>Agaricomycetes</taxon>
        <taxon>Agaricomycetidae</taxon>
        <taxon>Agaricales</taxon>
        <taxon>Marasmiineae</taxon>
        <taxon>Omphalotaceae</taxon>
        <taxon>Gymnopus</taxon>
    </lineage>
</organism>